<protein>
    <submittedName>
        <fullName evidence="2">Uncharacterized protein</fullName>
    </submittedName>
</protein>
<organism evidence="2 3">
    <name type="scientific">Novosphingobium pentaromativorans US6-1</name>
    <dbReference type="NCBI Taxonomy" id="1088721"/>
    <lineage>
        <taxon>Bacteria</taxon>
        <taxon>Pseudomonadati</taxon>
        <taxon>Pseudomonadota</taxon>
        <taxon>Alphaproteobacteria</taxon>
        <taxon>Sphingomonadales</taxon>
        <taxon>Sphingomonadaceae</taxon>
        <taxon>Novosphingobium</taxon>
    </lineage>
</organism>
<evidence type="ECO:0000256" key="1">
    <source>
        <dbReference type="SAM" id="MobiDB-lite"/>
    </source>
</evidence>
<name>G6E970_9SPHN</name>
<feature type="region of interest" description="Disordered" evidence="1">
    <location>
        <begin position="383"/>
        <end position="418"/>
    </location>
</feature>
<accession>G6E970</accession>
<dbReference type="Proteomes" id="UP000004030">
    <property type="component" value="Unassembled WGS sequence"/>
</dbReference>
<keyword evidence="3" id="KW-1185">Reference proteome</keyword>
<dbReference type="AlphaFoldDB" id="G6E970"/>
<evidence type="ECO:0000313" key="3">
    <source>
        <dbReference type="Proteomes" id="UP000004030"/>
    </source>
</evidence>
<evidence type="ECO:0000313" key="2">
    <source>
        <dbReference type="EMBL" id="EHJ62294.1"/>
    </source>
</evidence>
<dbReference type="EMBL" id="AGFM01000009">
    <property type="protein sequence ID" value="EHJ62294.1"/>
    <property type="molecule type" value="Genomic_DNA"/>
</dbReference>
<dbReference type="PATRIC" id="fig|1088721.3.peg.882"/>
<comment type="caution">
    <text evidence="2">The sequence shown here is derived from an EMBL/GenBank/DDBJ whole genome shotgun (WGS) entry which is preliminary data.</text>
</comment>
<dbReference type="STRING" id="1088721.JI59_15640"/>
<dbReference type="KEGG" id="npn:JI59_15640"/>
<proteinExistence type="predicted"/>
<sequence length="418" mass="45409">MKNLRAFGRSITAKSRPARWWEGGGSITAPAFTCDNIGPGNPFPAPADFSKNAARPCRFTRFTLSREVRRWPVQRLVLHRRPVIRIAATVLPARIGRGEFGWQIVQPRPDPAVPGDHALPFAHVRFALLPGLPQHCVDMVAGADLPSVPVLPGPFRVRRGTIDIVAARERQDRIGRALVQHGIERRIERRIERGLEKVRVRRLAREQRQHFIEASGLLAYVVPLGQPVQPREVGQQQAGIVAPPPPDQLSAKPHRLVHPVDRAGRQHFLGMGAREEQCGGPALRKDRIAPPQEIGGRPAHPHLRTGRAHIAPVGKVVEEGNLARIAPAIVGQNAPLPLGGGVRGGHSFPLPAAPGLPEGRGRQQRGRPGAAIPVEMLRASGAGPIVGRQADIARSRYPPPPEARGRRSVACPCRRGTG</sequence>
<reference evidence="2 3" key="1">
    <citation type="journal article" date="2012" name="J. Bacteriol.">
        <title>Genome sequence of benzo(a)pyrene-degrading bacterium Novosphingobium pentaromativorans US6-1.</title>
        <authorList>
            <person name="Luo Y.R."/>
            <person name="Kang S.G."/>
            <person name="Kim S.J."/>
            <person name="Kim M.R."/>
            <person name="Li N."/>
            <person name="Lee J.H."/>
            <person name="Kwon K.K."/>
        </authorList>
    </citation>
    <scope>NUCLEOTIDE SEQUENCE [LARGE SCALE GENOMIC DNA]</scope>
    <source>
        <strain evidence="2 3">US6-1</strain>
    </source>
</reference>
<gene>
    <name evidence="2" type="ORF">NSU_0891</name>
</gene>